<dbReference type="EMBL" id="JAHQCX010000014">
    <property type="protein sequence ID" value="MBU9727914.1"/>
    <property type="molecule type" value="Genomic_DNA"/>
</dbReference>
<keyword evidence="2 5" id="KW-0238">DNA-binding</keyword>
<organism evidence="5 6">
    <name type="scientific">Diplocloster modestus</name>
    <dbReference type="NCBI Taxonomy" id="2850322"/>
    <lineage>
        <taxon>Bacteria</taxon>
        <taxon>Bacillati</taxon>
        <taxon>Bacillota</taxon>
        <taxon>Clostridia</taxon>
        <taxon>Lachnospirales</taxon>
        <taxon>Lachnospiraceae</taxon>
        <taxon>Diplocloster</taxon>
    </lineage>
</organism>
<dbReference type="GO" id="GO:0003677">
    <property type="term" value="F:DNA binding"/>
    <property type="evidence" value="ECO:0007669"/>
    <property type="project" value="UniProtKB-KW"/>
</dbReference>
<protein>
    <submittedName>
        <fullName evidence="5">LacI family DNA-binding transcriptional regulator</fullName>
    </submittedName>
</protein>
<dbReference type="SUPFAM" id="SSF53822">
    <property type="entry name" value="Periplasmic binding protein-like I"/>
    <property type="match status" value="1"/>
</dbReference>
<dbReference type="PANTHER" id="PTHR30146">
    <property type="entry name" value="LACI-RELATED TRANSCRIPTIONAL REPRESSOR"/>
    <property type="match status" value="1"/>
</dbReference>
<dbReference type="InterPro" id="IPR010982">
    <property type="entry name" value="Lambda_DNA-bd_dom_sf"/>
</dbReference>
<keyword evidence="6" id="KW-1185">Reference proteome</keyword>
<dbReference type="SUPFAM" id="SSF47413">
    <property type="entry name" value="lambda repressor-like DNA-binding domains"/>
    <property type="match status" value="1"/>
</dbReference>
<dbReference type="PANTHER" id="PTHR30146:SF109">
    <property type="entry name" value="HTH-TYPE TRANSCRIPTIONAL REGULATOR GALS"/>
    <property type="match status" value="1"/>
</dbReference>
<evidence type="ECO:0000259" key="4">
    <source>
        <dbReference type="PROSITE" id="PS50932"/>
    </source>
</evidence>
<evidence type="ECO:0000313" key="6">
    <source>
        <dbReference type="Proteomes" id="UP001314681"/>
    </source>
</evidence>
<dbReference type="RefSeq" id="WP_158353492.1">
    <property type="nucleotide sequence ID" value="NZ_JAHQCX010000014.1"/>
</dbReference>
<keyword evidence="1" id="KW-0805">Transcription regulation</keyword>
<dbReference type="Pfam" id="PF00356">
    <property type="entry name" value="LacI"/>
    <property type="match status" value="1"/>
</dbReference>
<reference evidence="5 6" key="1">
    <citation type="submission" date="2021-06" db="EMBL/GenBank/DDBJ databases">
        <title>Description of novel taxa of the family Lachnospiraceae.</title>
        <authorList>
            <person name="Chaplin A.V."/>
            <person name="Sokolova S.R."/>
            <person name="Pikina A.P."/>
            <person name="Korzhanova M."/>
            <person name="Belova V."/>
            <person name="Korostin D."/>
            <person name="Efimov B.A."/>
        </authorList>
    </citation>
    <scope>NUCLEOTIDE SEQUENCE [LARGE SCALE GENOMIC DNA]</scope>
    <source>
        <strain evidence="5 6">ASD4241</strain>
    </source>
</reference>
<dbReference type="Pfam" id="PF13377">
    <property type="entry name" value="Peripla_BP_3"/>
    <property type="match status" value="1"/>
</dbReference>
<dbReference type="PROSITE" id="PS50932">
    <property type="entry name" value="HTH_LACI_2"/>
    <property type="match status" value="1"/>
</dbReference>
<dbReference type="Gene3D" id="1.10.260.40">
    <property type="entry name" value="lambda repressor-like DNA-binding domains"/>
    <property type="match status" value="1"/>
</dbReference>
<dbReference type="CDD" id="cd01392">
    <property type="entry name" value="HTH_LacI"/>
    <property type="match status" value="1"/>
</dbReference>
<dbReference type="InterPro" id="IPR028082">
    <property type="entry name" value="Peripla_BP_I"/>
</dbReference>
<keyword evidence="3" id="KW-0804">Transcription</keyword>
<evidence type="ECO:0000256" key="1">
    <source>
        <dbReference type="ARBA" id="ARBA00023015"/>
    </source>
</evidence>
<gene>
    <name evidence="5" type="ORF">KTH90_18045</name>
</gene>
<dbReference type="Proteomes" id="UP001314681">
    <property type="component" value="Unassembled WGS sequence"/>
</dbReference>
<proteinExistence type="predicted"/>
<dbReference type="SMART" id="SM00354">
    <property type="entry name" value="HTH_LACI"/>
    <property type="match status" value="1"/>
</dbReference>
<accession>A0ABS6KBP7</accession>
<dbReference type="InterPro" id="IPR046335">
    <property type="entry name" value="LacI/GalR-like_sensor"/>
</dbReference>
<name>A0ABS6KBP7_9FIRM</name>
<evidence type="ECO:0000313" key="5">
    <source>
        <dbReference type="EMBL" id="MBU9727914.1"/>
    </source>
</evidence>
<sequence>MRLKDIAERTGYSLTTVSRVINKDENFSVSKETEEIIWNCARELGYDKAKKRETSLKKKSTMKKIGYILTVTKEKFEDSCFATIIHGIEREAIDNKCSINFAYSATDLENSLIMKTVMESEVDGLILIGNMPKDLLRQLVAHFSNIISIFDAPLEETLDCVTVEYEQPFYELTRKLIEMGRTNIAYIGGETYKRSIEEGGPIFDHKDERFQGYLKALMDYHVPINKELVRNGHWDIETAYNKMKELLDSGQPIQAVEAAGDKMALGVMRAIQERGLRIPQDISVIGFDNIETTNYVNPRLTTVNYPKEELGRMAVRMLSENIMGKNLMKGKKVIFPSEIIERDSVCPLVSGTSHR</sequence>
<dbReference type="CDD" id="cd01544">
    <property type="entry name" value="PBP1_GalR"/>
    <property type="match status" value="1"/>
</dbReference>
<dbReference type="InterPro" id="IPR000843">
    <property type="entry name" value="HTH_LacI"/>
</dbReference>
<feature type="domain" description="HTH lacI-type" evidence="4">
    <location>
        <begin position="1"/>
        <end position="46"/>
    </location>
</feature>
<dbReference type="Gene3D" id="3.40.50.2300">
    <property type="match status" value="2"/>
</dbReference>
<comment type="caution">
    <text evidence="5">The sequence shown here is derived from an EMBL/GenBank/DDBJ whole genome shotgun (WGS) entry which is preliminary data.</text>
</comment>
<evidence type="ECO:0000256" key="3">
    <source>
        <dbReference type="ARBA" id="ARBA00023163"/>
    </source>
</evidence>
<evidence type="ECO:0000256" key="2">
    <source>
        <dbReference type="ARBA" id="ARBA00023125"/>
    </source>
</evidence>